<reference evidence="5" key="1">
    <citation type="submission" date="2022-11" db="EMBL/GenBank/DDBJ databases">
        <authorList>
            <person name="Mo P."/>
        </authorList>
    </citation>
    <scope>NUCLEOTIDE SEQUENCE</scope>
    <source>
        <strain evidence="5">HUAS 11-8</strain>
    </source>
</reference>
<proteinExistence type="predicted"/>
<dbReference type="Gene3D" id="2.130.10.10">
    <property type="entry name" value="YVTN repeat-like/Quinoprotein amine dehydrogenase"/>
    <property type="match status" value="1"/>
</dbReference>
<dbReference type="InterPro" id="IPR015943">
    <property type="entry name" value="WD40/YVTN_repeat-like_dom_sf"/>
</dbReference>
<feature type="signal peptide" evidence="2">
    <location>
        <begin position="1"/>
        <end position="32"/>
    </location>
</feature>
<keyword evidence="1" id="KW-1133">Transmembrane helix</keyword>
<evidence type="ECO:0000259" key="3">
    <source>
        <dbReference type="Pfam" id="PF01345"/>
    </source>
</evidence>
<organism evidence="5 6">
    <name type="scientific">Amycolatopsis cynarae</name>
    <dbReference type="NCBI Taxonomy" id="2995223"/>
    <lineage>
        <taxon>Bacteria</taxon>
        <taxon>Bacillati</taxon>
        <taxon>Actinomycetota</taxon>
        <taxon>Actinomycetes</taxon>
        <taxon>Pseudonocardiales</taxon>
        <taxon>Pseudonocardiaceae</taxon>
        <taxon>Amycolatopsis</taxon>
    </lineage>
</organism>
<evidence type="ECO:0000313" key="5">
    <source>
        <dbReference type="EMBL" id="WAL69526.1"/>
    </source>
</evidence>
<feature type="domain" description="DUF6923" evidence="4">
    <location>
        <begin position="43"/>
        <end position="271"/>
    </location>
</feature>
<feature type="transmembrane region" description="Helical" evidence="1">
    <location>
        <begin position="400"/>
        <end position="421"/>
    </location>
</feature>
<protein>
    <submittedName>
        <fullName evidence="5">DUF11 domain-containing protein</fullName>
    </submittedName>
</protein>
<dbReference type="InterPro" id="IPR047589">
    <property type="entry name" value="DUF11_rpt"/>
</dbReference>
<keyword evidence="6" id="KW-1185">Reference proteome</keyword>
<dbReference type="SUPFAM" id="SSF50969">
    <property type="entry name" value="YVTN repeat-like/Quinoprotein amine dehydrogenase"/>
    <property type="match status" value="1"/>
</dbReference>
<keyword evidence="1" id="KW-0812">Transmembrane</keyword>
<sequence>MVATRMRRVGMLTLATAALGGGLVFGAGTASAATPFTCTGQVFLAQSVGNGTQLYSGAFGAGAIGFSAVGPVTSTYYNAIGYNPADNYIYGIRADNLALWRIDATGAVTGYGPVTGLPAKGTVIGGTAFAGLNVGTFGPDGYLYAMQGTVPRMWAIDVTTNKVVRTINLTTSPGVADMVYSNGYYWGADINGRIVRINPNTGGVEAFASAVPGGGYGGMFTYGNGDIGFYNNAGTLYRVAITNAGTASPTFQVISTQAGPASSGNDATSCIAPATDLGITKAVSPTSDENAPLPAGTTVTYTLIVHNNGPAKSSGYSVSDQLPAGLSNVTTSTPGCTITGSALSCTGGALAVGADAVITLTGVADGSATALTNSASVRGNEADPNPANDTSNEVVTVVDVPLVSGAAAAGVFGVAGLGFGLRRRSRRKAAAA</sequence>
<dbReference type="Proteomes" id="UP001163203">
    <property type="component" value="Chromosome"/>
</dbReference>
<evidence type="ECO:0000256" key="2">
    <source>
        <dbReference type="SAM" id="SignalP"/>
    </source>
</evidence>
<gene>
    <name evidence="5" type="ORF">ORV05_17695</name>
</gene>
<dbReference type="Pfam" id="PF01345">
    <property type="entry name" value="DUF11"/>
    <property type="match status" value="1"/>
</dbReference>
<dbReference type="Pfam" id="PF21959">
    <property type="entry name" value="DUF6923"/>
    <property type="match status" value="1"/>
</dbReference>
<keyword evidence="1" id="KW-0472">Membrane</keyword>
<keyword evidence="2" id="KW-0732">Signal</keyword>
<evidence type="ECO:0000313" key="6">
    <source>
        <dbReference type="Proteomes" id="UP001163203"/>
    </source>
</evidence>
<dbReference type="InterPro" id="IPR001434">
    <property type="entry name" value="OmcB-like_DUF11"/>
</dbReference>
<feature type="domain" description="DUF11" evidence="3">
    <location>
        <begin position="276"/>
        <end position="392"/>
    </location>
</feature>
<feature type="chain" id="PRO_5045543859" evidence="2">
    <location>
        <begin position="33"/>
        <end position="432"/>
    </location>
</feature>
<evidence type="ECO:0000259" key="4">
    <source>
        <dbReference type="Pfam" id="PF21959"/>
    </source>
</evidence>
<dbReference type="InterPro" id="IPR054215">
    <property type="entry name" value="DUF6923"/>
</dbReference>
<accession>A0ABY7BF69</accession>
<dbReference type="EMBL" id="CP113836">
    <property type="protein sequence ID" value="WAL69526.1"/>
    <property type="molecule type" value="Genomic_DNA"/>
</dbReference>
<dbReference type="NCBIfam" id="TIGR01451">
    <property type="entry name" value="B_ant_repeat"/>
    <property type="match status" value="1"/>
</dbReference>
<name>A0ABY7BF69_9PSEU</name>
<dbReference type="InterPro" id="IPR011044">
    <property type="entry name" value="Quino_amine_DH_bsu"/>
</dbReference>
<evidence type="ECO:0000256" key="1">
    <source>
        <dbReference type="SAM" id="Phobius"/>
    </source>
</evidence>
<dbReference type="RefSeq" id="WP_268759611.1">
    <property type="nucleotide sequence ID" value="NZ_CP113836.1"/>
</dbReference>